<dbReference type="OrthoDB" id="203440at2759"/>
<proteinExistence type="predicted"/>
<dbReference type="Proteomes" id="UP000284706">
    <property type="component" value="Unassembled WGS sequence"/>
</dbReference>
<organism evidence="2 3">
    <name type="scientific">Gymnopilus dilepis</name>
    <dbReference type="NCBI Taxonomy" id="231916"/>
    <lineage>
        <taxon>Eukaryota</taxon>
        <taxon>Fungi</taxon>
        <taxon>Dikarya</taxon>
        <taxon>Basidiomycota</taxon>
        <taxon>Agaricomycotina</taxon>
        <taxon>Agaricomycetes</taxon>
        <taxon>Agaricomycetidae</taxon>
        <taxon>Agaricales</taxon>
        <taxon>Agaricineae</taxon>
        <taxon>Hymenogastraceae</taxon>
        <taxon>Gymnopilus</taxon>
    </lineage>
</organism>
<feature type="region of interest" description="Disordered" evidence="1">
    <location>
        <begin position="259"/>
        <end position="289"/>
    </location>
</feature>
<name>A0A409VZ36_9AGAR</name>
<dbReference type="STRING" id="231916.A0A409VZ36"/>
<dbReference type="AlphaFoldDB" id="A0A409VZ36"/>
<feature type="region of interest" description="Disordered" evidence="1">
    <location>
        <begin position="327"/>
        <end position="369"/>
    </location>
</feature>
<feature type="region of interest" description="Disordered" evidence="1">
    <location>
        <begin position="206"/>
        <end position="229"/>
    </location>
</feature>
<protein>
    <recommendedName>
        <fullName evidence="4">Neuroguidin</fullName>
    </recommendedName>
</protein>
<dbReference type="InterPro" id="IPR007146">
    <property type="entry name" value="Sas10/Utp3/C1D"/>
</dbReference>
<sequence length="369" mass="41162">MDQEFSQALEAITDGLSAAREVLNSLKLDQQILNAKNGISLLSLKHHILLSYLQSLCLLTARRVIGDSLNERSLPCQTFSSQGRPSRGKHLGDLIDLSIENRLIIEKAELMESKMRYQITKLVKLADEPVHHGLVPDDPLVFKANPASLMAQDSTLSKDQNESHISSGEDETDGLAVYQPPRLAPVPYVEPSQNKKRQNRSSIPTALATLPSDPSQPFTETTSGLGGTPTLVSGRAQYLRNLKEFEEENFTRVVLKKSEAKRRARDEEDLALGGHLTTGTGSRGRRRAGGLEDEFGDVLRHMNKPNSGLGLGDGYDELRKRGKKVAMLERSRLESKKRLHADDLTEPPQEKKRSRFELETKASRKRLKR</sequence>
<dbReference type="Pfam" id="PF04000">
    <property type="entry name" value="Sas10_Utp3"/>
    <property type="match status" value="1"/>
</dbReference>
<dbReference type="FunCoup" id="A0A409VZ36">
    <property type="interactions" value="733"/>
</dbReference>
<dbReference type="PANTHER" id="PTHR13237">
    <property type="entry name" value="SOMETHING ABOUT SILENCING PROTEIN 10-RELATED"/>
    <property type="match status" value="1"/>
</dbReference>
<reference evidence="2 3" key="1">
    <citation type="journal article" date="2018" name="Evol. Lett.">
        <title>Horizontal gene cluster transfer increased hallucinogenic mushroom diversity.</title>
        <authorList>
            <person name="Reynolds H.T."/>
            <person name="Vijayakumar V."/>
            <person name="Gluck-Thaler E."/>
            <person name="Korotkin H.B."/>
            <person name="Matheny P.B."/>
            <person name="Slot J.C."/>
        </authorList>
    </citation>
    <scope>NUCLEOTIDE SEQUENCE [LARGE SCALE GENOMIC DNA]</scope>
    <source>
        <strain evidence="2 3">SRW20</strain>
    </source>
</reference>
<feature type="compositionally biased region" description="Polar residues" evidence="1">
    <location>
        <begin position="212"/>
        <end position="223"/>
    </location>
</feature>
<accession>A0A409VZ36</accession>
<dbReference type="InParanoid" id="A0A409VZ36"/>
<keyword evidence="3" id="KW-1185">Reference proteome</keyword>
<evidence type="ECO:0008006" key="4">
    <source>
        <dbReference type="Google" id="ProtNLM"/>
    </source>
</evidence>
<comment type="caution">
    <text evidence="2">The sequence shown here is derived from an EMBL/GenBank/DDBJ whole genome shotgun (WGS) entry which is preliminary data.</text>
</comment>
<dbReference type="EMBL" id="NHYE01005500">
    <property type="protein sequence ID" value="PPQ71493.1"/>
    <property type="molecule type" value="Genomic_DNA"/>
</dbReference>
<feature type="compositionally biased region" description="Basic and acidic residues" evidence="1">
    <location>
        <begin position="327"/>
        <end position="362"/>
    </location>
</feature>
<dbReference type="PANTHER" id="PTHR13237:SF9">
    <property type="entry name" value="NEUROGUIDIN"/>
    <property type="match status" value="1"/>
</dbReference>
<gene>
    <name evidence="2" type="ORF">CVT26_011260</name>
</gene>
<feature type="compositionally biased region" description="Polar residues" evidence="1">
    <location>
        <begin position="152"/>
        <end position="166"/>
    </location>
</feature>
<feature type="compositionally biased region" description="Low complexity" evidence="1">
    <location>
        <begin position="271"/>
        <end position="280"/>
    </location>
</feature>
<evidence type="ECO:0000313" key="2">
    <source>
        <dbReference type="EMBL" id="PPQ71493.1"/>
    </source>
</evidence>
<dbReference type="GO" id="GO:0000462">
    <property type="term" value="P:maturation of SSU-rRNA from tricistronic rRNA transcript (SSU-rRNA, 5.8S rRNA, LSU-rRNA)"/>
    <property type="evidence" value="ECO:0007669"/>
    <property type="project" value="TreeGrafter"/>
</dbReference>
<evidence type="ECO:0000256" key="1">
    <source>
        <dbReference type="SAM" id="MobiDB-lite"/>
    </source>
</evidence>
<evidence type="ECO:0000313" key="3">
    <source>
        <dbReference type="Proteomes" id="UP000284706"/>
    </source>
</evidence>
<feature type="region of interest" description="Disordered" evidence="1">
    <location>
        <begin position="152"/>
        <end position="175"/>
    </location>
</feature>
<dbReference type="GO" id="GO:0032040">
    <property type="term" value="C:small-subunit processome"/>
    <property type="evidence" value="ECO:0007669"/>
    <property type="project" value="TreeGrafter"/>
</dbReference>